<dbReference type="Proteomes" id="UP000000467">
    <property type="component" value="Chromosome"/>
</dbReference>
<feature type="domain" description="Capsule synthesis protein CapA" evidence="1">
    <location>
        <begin position="8"/>
        <end position="115"/>
    </location>
</feature>
<dbReference type="GO" id="GO:0030288">
    <property type="term" value="C:outer membrane-bounded periplasmic space"/>
    <property type="evidence" value="ECO:0007669"/>
    <property type="project" value="TreeGrafter"/>
</dbReference>
<evidence type="ECO:0000313" key="2">
    <source>
        <dbReference type="EMBL" id="AFV12271.1"/>
    </source>
</evidence>
<dbReference type="Pfam" id="PF09587">
    <property type="entry name" value="PGA_cap"/>
    <property type="match status" value="1"/>
</dbReference>
<dbReference type="InterPro" id="IPR029052">
    <property type="entry name" value="Metallo-depent_PP-like"/>
</dbReference>
<dbReference type="GO" id="GO:0009166">
    <property type="term" value="P:nucleotide catabolic process"/>
    <property type="evidence" value="ECO:0007669"/>
    <property type="project" value="InterPro"/>
</dbReference>
<protein>
    <submittedName>
        <fullName evidence="2">5'-nucleotidase/apyrase-like protein</fullName>
    </submittedName>
</protein>
<proteinExistence type="predicted"/>
<dbReference type="PANTHER" id="PTHR11575:SF6">
    <property type="entry name" value="2',3'-CYCLIC-NUCLEOTIDE 2'-PHOSPHODIESTERASE_3'-NUCLEOTIDASE"/>
    <property type="match status" value="1"/>
</dbReference>
<evidence type="ECO:0000313" key="3">
    <source>
        <dbReference type="Proteomes" id="UP000000467"/>
    </source>
</evidence>
<dbReference type="RefSeq" id="WP_015051146.1">
    <property type="nucleotide sequence ID" value="NC_018870.1"/>
</dbReference>
<dbReference type="EMBL" id="CP003732">
    <property type="protein sequence ID" value="AFV12271.1"/>
    <property type="molecule type" value="Genomic_DNA"/>
</dbReference>
<evidence type="ECO:0000259" key="1">
    <source>
        <dbReference type="Pfam" id="PF09587"/>
    </source>
</evidence>
<dbReference type="HOGENOM" id="CLU_1668585_0_0_9"/>
<dbReference type="SUPFAM" id="SSF56300">
    <property type="entry name" value="Metallo-dependent phosphatases"/>
    <property type="match status" value="1"/>
</dbReference>
<sequence>METDQGVVKIGILGLTIKEVGEAQGQRELKDLPQYKGALELTDIVQEVNSKKWPEVMRYNGADIVIAVVHAGEESAKSKNPCNRIKALAKSTDGIDAIVAAHTHVNIPEHKYKNRSGQTVIVTQPGRYGEYVSKISFSLVKKKDRWEVVDKNSLTHKI</sequence>
<organism evidence="2 3">
    <name type="scientific">Thermacetogenium phaeum (strain ATCC BAA-254 / DSM 26808 / PB)</name>
    <dbReference type="NCBI Taxonomy" id="1089553"/>
    <lineage>
        <taxon>Bacteria</taxon>
        <taxon>Bacillati</taxon>
        <taxon>Bacillota</taxon>
        <taxon>Clostridia</taxon>
        <taxon>Thermoanaerobacterales</taxon>
        <taxon>Thermoanaerobacteraceae</taxon>
        <taxon>Thermacetogenium</taxon>
    </lineage>
</organism>
<dbReference type="Gene3D" id="3.60.21.10">
    <property type="match status" value="1"/>
</dbReference>
<dbReference type="AlphaFoldDB" id="K4LH13"/>
<keyword evidence="3" id="KW-1185">Reference proteome</keyword>
<dbReference type="InterPro" id="IPR019079">
    <property type="entry name" value="Capsule_synth_CapA"/>
</dbReference>
<gene>
    <name evidence="2" type="ordered locus">Tph_c20770</name>
</gene>
<dbReference type="eggNOG" id="COG0737">
    <property type="taxonomic scope" value="Bacteria"/>
</dbReference>
<name>K4LH13_THEPS</name>
<dbReference type="KEGG" id="tpz:Tph_c20770"/>
<dbReference type="STRING" id="1089553.Tph_c20770"/>
<dbReference type="OrthoDB" id="9800780at2"/>
<dbReference type="PRINTS" id="PR01607">
    <property type="entry name" value="APYRASEFAMLY"/>
</dbReference>
<reference evidence="2 3" key="1">
    <citation type="journal article" date="2012" name="BMC Genomics">
        <title>Genome-guided analysis of physiological and morphological traits of the fermentative acetate oxidizer Thermacetogenium phaeum.</title>
        <authorList>
            <person name="Oehler D."/>
            <person name="Poehlein A."/>
            <person name="Leimbach A."/>
            <person name="Muller N."/>
            <person name="Daniel R."/>
            <person name="Gottschalk G."/>
            <person name="Schink B."/>
        </authorList>
    </citation>
    <scope>NUCLEOTIDE SEQUENCE [LARGE SCALE GENOMIC DNA]</scope>
    <source>
        <strain evidence="3">ATCC BAA-254 / DSM 26808 / PB</strain>
    </source>
</reference>
<accession>K4LH13</accession>
<dbReference type="PANTHER" id="PTHR11575">
    <property type="entry name" value="5'-NUCLEOTIDASE-RELATED"/>
    <property type="match status" value="1"/>
</dbReference>
<dbReference type="GO" id="GO:0016787">
    <property type="term" value="F:hydrolase activity"/>
    <property type="evidence" value="ECO:0007669"/>
    <property type="project" value="InterPro"/>
</dbReference>
<dbReference type="InterPro" id="IPR006179">
    <property type="entry name" value="5_nucleotidase/apyrase"/>
</dbReference>